<keyword evidence="2" id="KW-0285">Flavoprotein</keyword>
<evidence type="ECO:0000313" key="11">
    <source>
        <dbReference type="EMBL" id="KAF7330130.1"/>
    </source>
</evidence>
<dbReference type="EMBL" id="JACAZH010000069">
    <property type="protein sequence ID" value="KAF7330130.1"/>
    <property type="molecule type" value="Genomic_DNA"/>
</dbReference>
<dbReference type="AlphaFoldDB" id="A0A8H7CAE3"/>
<keyword evidence="6" id="KW-0560">Oxidoreductase</keyword>
<keyword evidence="3" id="KW-0288">FMN</keyword>
<dbReference type="InterPro" id="IPR013785">
    <property type="entry name" value="Aldolase_TIM"/>
</dbReference>
<name>A0A8H7CAE3_9AGAR</name>
<dbReference type="InterPro" id="IPR052582">
    <property type="entry name" value="tRNA-DUS-like"/>
</dbReference>
<feature type="compositionally biased region" description="Pro residues" evidence="9">
    <location>
        <begin position="657"/>
        <end position="666"/>
    </location>
</feature>
<comment type="catalytic activity">
    <reaction evidence="7">
        <text>a 5,6-dihydrouridine in mRNA + NAD(+) = a uridine in mRNA + NADH + H(+)</text>
        <dbReference type="Rhea" id="RHEA:69851"/>
        <dbReference type="Rhea" id="RHEA-COMP:14658"/>
        <dbReference type="Rhea" id="RHEA-COMP:17789"/>
        <dbReference type="ChEBI" id="CHEBI:15378"/>
        <dbReference type="ChEBI" id="CHEBI:57540"/>
        <dbReference type="ChEBI" id="CHEBI:57945"/>
        <dbReference type="ChEBI" id="CHEBI:65315"/>
        <dbReference type="ChEBI" id="CHEBI:74443"/>
    </reaction>
    <physiologicalReaction direction="right-to-left" evidence="7">
        <dbReference type="Rhea" id="RHEA:69853"/>
    </physiologicalReaction>
</comment>
<feature type="compositionally biased region" description="Basic and acidic residues" evidence="9">
    <location>
        <begin position="751"/>
        <end position="760"/>
    </location>
</feature>
<accession>A0A8H7CAE3</accession>
<dbReference type="GO" id="GO:0005737">
    <property type="term" value="C:cytoplasm"/>
    <property type="evidence" value="ECO:0007669"/>
    <property type="project" value="TreeGrafter"/>
</dbReference>
<proteinExistence type="predicted"/>
<dbReference type="GO" id="GO:0017150">
    <property type="term" value="F:tRNA dihydrouridine synthase activity"/>
    <property type="evidence" value="ECO:0007669"/>
    <property type="project" value="InterPro"/>
</dbReference>
<keyword evidence="12" id="KW-1185">Reference proteome</keyword>
<evidence type="ECO:0000259" key="10">
    <source>
        <dbReference type="Pfam" id="PF01207"/>
    </source>
</evidence>
<dbReference type="PROSITE" id="PS01136">
    <property type="entry name" value="UPF0034"/>
    <property type="match status" value="1"/>
</dbReference>
<dbReference type="Proteomes" id="UP000623467">
    <property type="component" value="Unassembled WGS sequence"/>
</dbReference>
<evidence type="ECO:0000256" key="6">
    <source>
        <dbReference type="ARBA" id="ARBA00023002"/>
    </source>
</evidence>
<evidence type="ECO:0000313" key="12">
    <source>
        <dbReference type="Proteomes" id="UP000623467"/>
    </source>
</evidence>
<reference evidence="11" key="1">
    <citation type="submission" date="2020-05" db="EMBL/GenBank/DDBJ databases">
        <title>Mycena genomes resolve the evolution of fungal bioluminescence.</title>
        <authorList>
            <person name="Tsai I.J."/>
        </authorList>
    </citation>
    <scope>NUCLEOTIDE SEQUENCE</scope>
    <source>
        <strain evidence="11">160909Yilan</strain>
    </source>
</reference>
<evidence type="ECO:0000256" key="2">
    <source>
        <dbReference type="ARBA" id="ARBA00022630"/>
    </source>
</evidence>
<feature type="region of interest" description="Disordered" evidence="9">
    <location>
        <begin position="304"/>
        <end position="326"/>
    </location>
</feature>
<feature type="region of interest" description="Disordered" evidence="9">
    <location>
        <begin position="560"/>
        <end position="631"/>
    </location>
</feature>
<dbReference type="InterPro" id="IPR035587">
    <property type="entry name" value="DUS-like_FMN-bd"/>
</dbReference>
<dbReference type="GO" id="GO:0006397">
    <property type="term" value="P:mRNA processing"/>
    <property type="evidence" value="ECO:0007669"/>
    <property type="project" value="UniProtKB-KW"/>
</dbReference>
<keyword evidence="4" id="KW-0507">mRNA processing</keyword>
<dbReference type="InterPro" id="IPR018517">
    <property type="entry name" value="tRNA_hU_synthase_CS"/>
</dbReference>
<evidence type="ECO:0000256" key="7">
    <source>
        <dbReference type="ARBA" id="ARBA00048342"/>
    </source>
</evidence>
<feature type="compositionally biased region" description="Pro residues" evidence="9">
    <location>
        <begin position="575"/>
        <end position="599"/>
    </location>
</feature>
<dbReference type="PANTHER" id="PTHR45936">
    <property type="entry name" value="TRNA-DIHYDROURIDINE(20) SYNTHASE [NAD(P)+]-LIKE"/>
    <property type="match status" value="1"/>
</dbReference>
<comment type="caution">
    <text evidence="11">The sequence shown here is derived from an EMBL/GenBank/DDBJ whole genome shotgun (WGS) entry which is preliminary data.</text>
</comment>
<evidence type="ECO:0000256" key="4">
    <source>
        <dbReference type="ARBA" id="ARBA00022664"/>
    </source>
</evidence>
<evidence type="ECO:0000256" key="5">
    <source>
        <dbReference type="ARBA" id="ARBA00022694"/>
    </source>
</evidence>
<dbReference type="OrthoDB" id="10262250at2759"/>
<dbReference type="Pfam" id="PF01207">
    <property type="entry name" value="Dus"/>
    <property type="match status" value="1"/>
</dbReference>
<dbReference type="PANTHER" id="PTHR45936:SF1">
    <property type="entry name" value="TRNA-DIHYDROURIDINE(20) SYNTHASE [NAD(P)+]-LIKE"/>
    <property type="match status" value="1"/>
</dbReference>
<comment type="cofactor">
    <cofactor evidence="1">
        <name>FMN</name>
        <dbReference type="ChEBI" id="CHEBI:58210"/>
    </cofactor>
</comment>
<evidence type="ECO:0000256" key="1">
    <source>
        <dbReference type="ARBA" id="ARBA00001917"/>
    </source>
</evidence>
<feature type="region of interest" description="Disordered" evidence="9">
    <location>
        <begin position="652"/>
        <end position="760"/>
    </location>
</feature>
<dbReference type="GO" id="GO:0050660">
    <property type="term" value="F:flavin adenine dinucleotide binding"/>
    <property type="evidence" value="ECO:0007669"/>
    <property type="project" value="InterPro"/>
</dbReference>
<organism evidence="11 12">
    <name type="scientific">Mycena sanguinolenta</name>
    <dbReference type="NCBI Taxonomy" id="230812"/>
    <lineage>
        <taxon>Eukaryota</taxon>
        <taxon>Fungi</taxon>
        <taxon>Dikarya</taxon>
        <taxon>Basidiomycota</taxon>
        <taxon>Agaricomycotina</taxon>
        <taxon>Agaricomycetes</taxon>
        <taxon>Agaricomycetidae</taxon>
        <taxon>Agaricales</taxon>
        <taxon>Marasmiineae</taxon>
        <taxon>Mycenaceae</taxon>
        <taxon>Mycena</taxon>
    </lineage>
</organism>
<comment type="catalytic activity">
    <reaction evidence="8">
        <text>a 5,6-dihydrouridine in mRNA + NADP(+) = a uridine in mRNA + NADPH + H(+)</text>
        <dbReference type="Rhea" id="RHEA:69855"/>
        <dbReference type="Rhea" id="RHEA-COMP:14658"/>
        <dbReference type="Rhea" id="RHEA-COMP:17789"/>
        <dbReference type="ChEBI" id="CHEBI:15378"/>
        <dbReference type="ChEBI" id="CHEBI:57783"/>
        <dbReference type="ChEBI" id="CHEBI:58349"/>
        <dbReference type="ChEBI" id="CHEBI:65315"/>
        <dbReference type="ChEBI" id="CHEBI:74443"/>
    </reaction>
    <physiologicalReaction direction="right-to-left" evidence="8">
        <dbReference type="Rhea" id="RHEA:69857"/>
    </physiologicalReaction>
</comment>
<dbReference type="Gene3D" id="3.20.20.70">
    <property type="entry name" value="Aldolase class I"/>
    <property type="match status" value="1"/>
</dbReference>
<protein>
    <submittedName>
        <fullName evidence="11">tRNA-dihydrouridine(20) synthase</fullName>
    </submittedName>
</protein>
<keyword evidence="5" id="KW-0819">tRNA processing</keyword>
<sequence>MDSLAVTGVISYNGKSRAMFTTHPIEKPYLIFQIGSADPELAVQAARTVMNDVSGIDLNCGCPKPFSTHSGMGAALLTNPDLLCSILTALRAAMPPEITVSAKIRLLPTQEDTLKLVERIVNTGVSALTVHCRTRTMRDRDAALVERLKEIVDFVQGMGKGIAVIENGDCTGAEDAKRIRDLTGAHSVMIARAAEANPSCFSPTPLADVERTLCPAYLRVAKYLDNNWGLTKFCIAQFKGKHVNVTKADQKHYRAVLHGTKGFDGLEDIVGSWTGEDDFRDIVKTIQARPPRSHAAIARNEPPPAMAADEESEPPTPPVLVTPSDTTNPCPPGSGAPLMLALHRLDLPILTGRDPLTPSPSAMNCRKDYAILICLAGLGVAIVGYLLVQRALDPYYAVYLASFGPPKTNFHHSFFSASESLYSYFFCVGSTPSKHRERREKLRIDVRDKTPERDSKSGKLSESLMFGKLARGVSPTRHVIHFRTPTSGIPIIAVSPPATTPSVDPVRQLCVDGQPDILLGVRYVVVATPQQLRPQCRKSSHADVVLGSLSSRDSLPALRSRMGHAARASESSAVPPVPPLPPNVSIPPTPPPQIIPMLPPTSDVAAPALVPPPPSPVLRSKPVNQKAPRRRRSLIVRAASCPSLWYHGRCHSESSVPPVPPIPQSPGLPQSPTRSWTREQSPSPPASPPAKKPKPRTHPYEAPYFIPPPDRVNVEKPLTIRKRPSRRQTSPTQLSGHEHTASGSRAASPARARESIAVHH</sequence>
<evidence type="ECO:0000256" key="9">
    <source>
        <dbReference type="SAM" id="MobiDB-lite"/>
    </source>
</evidence>
<dbReference type="CDD" id="cd02801">
    <property type="entry name" value="DUS_like_FMN"/>
    <property type="match status" value="1"/>
</dbReference>
<evidence type="ECO:0000256" key="8">
    <source>
        <dbReference type="ARBA" id="ARBA00049447"/>
    </source>
</evidence>
<evidence type="ECO:0000256" key="3">
    <source>
        <dbReference type="ARBA" id="ARBA00022643"/>
    </source>
</evidence>
<feature type="compositionally biased region" description="Low complexity" evidence="9">
    <location>
        <begin position="741"/>
        <end position="750"/>
    </location>
</feature>
<feature type="domain" description="DUS-like FMN-binding" evidence="10">
    <location>
        <begin position="22"/>
        <end position="202"/>
    </location>
</feature>
<dbReference type="SUPFAM" id="SSF51395">
    <property type="entry name" value="FMN-linked oxidoreductases"/>
    <property type="match status" value="1"/>
</dbReference>
<gene>
    <name evidence="11" type="ORF">MSAN_02462800</name>
</gene>